<organism evidence="3 4">
    <name type="scientific">Caballeronia choica</name>
    <dbReference type="NCBI Taxonomy" id="326476"/>
    <lineage>
        <taxon>Bacteria</taxon>
        <taxon>Pseudomonadati</taxon>
        <taxon>Pseudomonadota</taxon>
        <taxon>Betaproteobacteria</taxon>
        <taxon>Burkholderiales</taxon>
        <taxon>Burkholderiaceae</taxon>
        <taxon>Caballeronia</taxon>
    </lineage>
</organism>
<dbReference type="PRINTS" id="PR00411">
    <property type="entry name" value="PNDRDTASEI"/>
</dbReference>
<evidence type="ECO:0000313" key="3">
    <source>
        <dbReference type="EMBL" id="SAL29220.1"/>
    </source>
</evidence>
<dbReference type="AlphaFoldDB" id="A0A158GCV6"/>
<keyword evidence="1" id="KW-0560">Oxidoreductase</keyword>
<evidence type="ECO:0000256" key="1">
    <source>
        <dbReference type="ARBA" id="ARBA00023002"/>
    </source>
</evidence>
<dbReference type="GO" id="GO:0016491">
    <property type="term" value="F:oxidoreductase activity"/>
    <property type="evidence" value="ECO:0007669"/>
    <property type="project" value="UniProtKB-KW"/>
</dbReference>
<keyword evidence="4" id="KW-1185">Reference proteome</keyword>
<comment type="caution">
    <text evidence="3">The sequence shown here is derived from an EMBL/GenBank/DDBJ whole genome shotgun (WGS) entry which is preliminary data.</text>
</comment>
<sequence length="436" mass="45551">MKVERYDIVVIGAGPAGLRAAQVAVEEGARVALIDDNPRAGGQIWRQGPGVVPPEPLAQWLANTAPRANLTSMHGTKVIAALGGRRLLLESGDAPASIEYAQLILATGARERLLPFEGWTLPGVTGAGGLQALLKGGMPVDGERVVIAGSGPLLLAAASTARRRGADVRAVVEQAASHRVMRFGASLAATPGKLAQALSLLREIGWTRYRTGAVVVKAHGTKRVEAVTLREGARERCIDAERVACGYGLVPNVTLAEALGCALDSQGAIRVDDAQRTSVDGVLAAGECTGVGGMELARIEGALAAYAALGIDDARVARDRRVRAHWRRFAARVAAAFELGEAACAQPSADTTLCRCEDVSIGAVAAHTNWRDAKLHTRCGMGPCQGRVCGAAAATLFGWDVSAPRPPFSPARIETLIAAGDIDASNTHFDRRRAPL</sequence>
<dbReference type="PANTHER" id="PTHR42949">
    <property type="entry name" value="ANAEROBIC GLYCEROL-3-PHOSPHATE DEHYDROGENASE SUBUNIT B"/>
    <property type="match status" value="1"/>
</dbReference>
<dbReference type="InterPro" id="IPR017224">
    <property type="entry name" value="Opine_Oxase_asu/HCN_bsu"/>
</dbReference>
<feature type="domain" description="FAD/NAD(P)-binding" evidence="2">
    <location>
        <begin position="6"/>
        <end position="297"/>
    </location>
</feature>
<dbReference type="Gene3D" id="1.10.10.1100">
    <property type="entry name" value="BFD-like [2Fe-2S]-binding domain"/>
    <property type="match status" value="1"/>
</dbReference>
<evidence type="ECO:0000313" key="4">
    <source>
        <dbReference type="Proteomes" id="UP000054770"/>
    </source>
</evidence>
<dbReference type="PIRSF" id="PIRSF037495">
    <property type="entry name" value="Opine_OX_OoxA/HcnB"/>
    <property type="match status" value="1"/>
</dbReference>
<dbReference type="OrthoDB" id="9801699at2"/>
<dbReference type="Pfam" id="PF07992">
    <property type="entry name" value="Pyr_redox_2"/>
    <property type="match status" value="1"/>
</dbReference>
<protein>
    <submittedName>
        <fullName evidence="3">Oxidoreductase</fullName>
    </submittedName>
</protein>
<dbReference type="PRINTS" id="PR00368">
    <property type="entry name" value="FADPNR"/>
</dbReference>
<dbReference type="SUPFAM" id="SSF51905">
    <property type="entry name" value="FAD/NAD(P)-binding domain"/>
    <property type="match status" value="1"/>
</dbReference>
<dbReference type="InterPro" id="IPR036188">
    <property type="entry name" value="FAD/NAD-bd_sf"/>
</dbReference>
<reference evidence="3" key="1">
    <citation type="submission" date="2016-01" db="EMBL/GenBank/DDBJ databases">
        <authorList>
            <person name="Peeters C."/>
        </authorList>
    </citation>
    <scope>NUCLEOTIDE SEQUENCE [LARGE SCALE GENOMIC DNA]</scope>
    <source>
        <strain evidence="3">LMG 22940</strain>
    </source>
</reference>
<evidence type="ECO:0000259" key="2">
    <source>
        <dbReference type="Pfam" id="PF07992"/>
    </source>
</evidence>
<dbReference type="PANTHER" id="PTHR42949:SF3">
    <property type="entry name" value="ANAEROBIC GLYCEROL-3-PHOSPHATE DEHYDROGENASE SUBUNIT B"/>
    <property type="match status" value="1"/>
</dbReference>
<dbReference type="RefSeq" id="WP_087643665.1">
    <property type="nucleotide sequence ID" value="NZ_FCON02000011.1"/>
</dbReference>
<gene>
    <name evidence="3" type="ORF">AWB68_01445</name>
</gene>
<dbReference type="Gene3D" id="3.50.50.60">
    <property type="entry name" value="FAD/NAD(P)-binding domain"/>
    <property type="match status" value="2"/>
</dbReference>
<dbReference type="EMBL" id="FCON02000011">
    <property type="protein sequence ID" value="SAL29220.1"/>
    <property type="molecule type" value="Genomic_DNA"/>
</dbReference>
<accession>A0A158GCV6</accession>
<dbReference type="InterPro" id="IPR051691">
    <property type="entry name" value="Metab_Enz_Cyan_OpOx_G3PDH"/>
</dbReference>
<dbReference type="Proteomes" id="UP000054770">
    <property type="component" value="Unassembled WGS sequence"/>
</dbReference>
<proteinExistence type="predicted"/>
<dbReference type="InterPro" id="IPR041854">
    <property type="entry name" value="BFD-like_2Fe2S-bd_dom_sf"/>
</dbReference>
<name>A0A158GCV6_9BURK</name>
<dbReference type="InterPro" id="IPR023753">
    <property type="entry name" value="FAD/NAD-binding_dom"/>
</dbReference>